<name>A0A674BFT4_SALTR</name>
<reference evidence="1" key="1">
    <citation type="submission" date="2025-08" db="UniProtKB">
        <authorList>
            <consortium name="Ensembl"/>
        </authorList>
    </citation>
    <scope>IDENTIFICATION</scope>
</reference>
<reference evidence="1" key="2">
    <citation type="submission" date="2025-09" db="UniProtKB">
        <authorList>
            <consortium name="Ensembl"/>
        </authorList>
    </citation>
    <scope>IDENTIFICATION</scope>
</reference>
<evidence type="ECO:0000313" key="2">
    <source>
        <dbReference type="Proteomes" id="UP000472277"/>
    </source>
</evidence>
<dbReference type="Ensembl" id="ENSSTUT00000074654.1">
    <property type="protein sequence ID" value="ENSSTUP00000070294.1"/>
    <property type="gene ID" value="ENSSTUG00000030847.1"/>
</dbReference>
<proteinExistence type="predicted"/>
<accession>A0A674BFT4</accession>
<organism evidence="1 2">
    <name type="scientific">Salmo trutta</name>
    <name type="common">Brown trout</name>
    <dbReference type="NCBI Taxonomy" id="8032"/>
    <lineage>
        <taxon>Eukaryota</taxon>
        <taxon>Metazoa</taxon>
        <taxon>Chordata</taxon>
        <taxon>Craniata</taxon>
        <taxon>Vertebrata</taxon>
        <taxon>Euteleostomi</taxon>
        <taxon>Actinopterygii</taxon>
        <taxon>Neopterygii</taxon>
        <taxon>Teleostei</taxon>
        <taxon>Protacanthopterygii</taxon>
        <taxon>Salmoniformes</taxon>
        <taxon>Salmonidae</taxon>
        <taxon>Salmoninae</taxon>
        <taxon>Salmo</taxon>
    </lineage>
</organism>
<dbReference type="Proteomes" id="UP000472277">
    <property type="component" value="Chromosome 22"/>
</dbReference>
<protein>
    <submittedName>
        <fullName evidence="1">Uncharacterized protein</fullName>
    </submittedName>
</protein>
<evidence type="ECO:0000313" key="1">
    <source>
        <dbReference type="Ensembl" id="ENSSTUP00000070294.1"/>
    </source>
</evidence>
<keyword evidence="2" id="KW-1185">Reference proteome</keyword>
<dbReference type="InParanoid" id="A0A674BFT4"/>
<dbReference type="GeneTree" id="ENSGT01120000278026"/>
<sequence>MDGQAGRVSVSSHGWTGRESLVPWMDRQGESRSMDGQAGRVLFHGWTGRESLVPWMDRQGESRPMDGQTGRVSSHGWTGRESLVPWMDRQGKSRPMDGQVGRVSSMVDRQGESRPWWTGREILYCTSPLAEITASSLLGFDATSLAHLYLGSFSHYSLQILSSSVRLNGERRCTAIFRSLERCSTGFKSCHHQSLKNIPTA</sequence>
<dbReference type="AlphaFoldDB" id="A0A674BFT4"/>